<evidence type="ECO:0000313" key="18">
    <source>
        <dbReference type="EMBL" id="AGA58676.1"/>
    </source>
</evidence>
<dbReference type="InterPro" id="IPR027543">
    <property type="entry name" value="Lon_bac"/>
</dbReference>
<keyword evidence="4 9" id="KW-0547">Nucleotide-binding</keyword>
<dbReference type="InterPro" id="IPR027417">
    <property type="entry name" value="P-loop_NTPase"/>
</dbReference>
<keyword evidence="3 9" id="KW-0645">Protease</keyword>
<dbReference type="OrthoDB" id="9803599at2"/>
<evidence type="ECO:0000256" key="13">
    <source>
        <dbReference type="PROSITE-ProRule" id="PRU01122"/>
    </source>
</evidence>
<dbReference type="PROSITE" id="PS51786">
    <property type="entry name" value="LON_PROTEOLYTIC"/>
    <property type="match status" value="1"/>
</dbReference>
<dbReference type="FunFam" id="3.40.50.300:FF:000382">
    <property type="entry name" value="Lon protease homolog 2, peroxisomal"/>
    <property type="match status" value="1"/>
</dbReference>
<evidence type="ECO:0000256" key="15">
    <source>
        <dbReference type="SAM" id="Coils"/>
    </source>
</evidence>
<comment type="induction">
    <text evidence="9">By heat shock.</text>
</comment>
<dbReference type="InterPro" id="IPR046336">
    <property type="entry name" value="Lon_prtase_N_sf"/>
</dbReference>
<evidence type="ECO:0000256" key="10">
    <source>
        <dbReference type="PIRNR" id="PIRNR001174"/>
    </source>
</evidence>
<dbReference type="GO" id="GO:0043565">
    <property type="term" value="F:sequence-specific DNA binding"/>
    <property type="evidence" value="ECO:0007669"/>
    <property type="project" value="UniProtKB-UniRule"/>
</dbReference>
<dbReference type="InterPro" id="IPR004815">
    <property type="entry name" value="Lon_bac/euk-typ"/>
</dbReference>
<feature type="active site" evidence="9 11">
    <location>
        <position position="680"/>
    </location>
</feature>
<dbReference type="SUPFAM" id="SSF54211">
    <property type="entry name" value="Ribosomal protein S5 domain 2-like"/>
    <property type="match status" value="1"/>
</dbReference>
<evidence type="ECO:0000256" key="3">
    <source>
        <dbReference type="ARBA" id="ARBA00022670"/>
    </source>
</evidence>
<dbReference type="SUPFAM" id="SSF52540">
    <property type="entry name" value="P-loop containing nucleoside triphosphate hydrolases"/>
    <property type="match status" value="1"/>
</dbReference>
<evidence type="ECO:0000256" key="1">
    <source>
        <dbReference type="ARBA" id="ARBA00004496"/>
    </source>
</evidence>
<evidence type="ECO:0000256" key="2">
    <source>
        <dbReference type="ARBA" id="ARBA00022490"/>
    </source>
</evidence>
<evidence type="ECO:0000313" key="19">
    <source>
        <dbReference type="Proteomes" id="UP000010795"/>
    </source>
</evidence>
<dbReference type="InterPro" id="IPR054594">
    <property type="entry name" value="Lon_lid"/>
</dbReference>
<comment type="similarity">
    <text evidence="9 10 13 14">Belongs to the peptidase S16 family.</text>
</comment>
<dbReference type="MEROPS" id="S16.001"/>
<dbReference type="InterPro" id="IPR008268">
    <property type="entry name" value="Peptidase_S16_AS"/>
</dbReference>
<evidence type="ECO:0000259" key="17">
    <source>
        <dbReference type="PROSITE" id="PS51787"/>
    </source>
</evidence>
<protein>
    <recommendedName>
        <fullName evidence="9 10">Lon protease</fullName>
        <ecNumber evidence="9 10">3.4.21.53</ecNumber>
    </recommendedName>
    <alternativeName>
        <fullName evidence="9">ATP-dependent protease La</fullName>
    </alternativeName>
</protein>
<comment type="function">
    <text evidence="9">ATP-dependent serine protease that mediates the selective degradation of mutant and abnormal proteins as well as certain short-lived regulatory proteins. Required for cellular homeostasis and for survival from DNA damage and developmental changes induced by stress. Degrades polypeptides processively to yield small peptide fragments that are 5 to 10 amino acids long. Binds to DNA in a double-stranded, site-specific manner.</text>
</comment>
<gene>
    <name evidence="9" type="primary">lon</name>
    <name evidence="18" type="ordered locus">Theco_2579</name>
</gene>
<keyword evidence="8 9" id="KW-0346">Stress response</keyword>
<feature type="active site" evidence="9 11">
    <location>
        <position position="723"/>
    </location>
</feature>
<dbReference type="FunFam" id="1.20.5.5270:FF:000002">
    <property type="entry name" value="Lon protease homolog"/>
    <property type="match status" value="1"/>
</dbReference>
<comment type="subunit">
    <text evidence="9 10">Homohexamer. Organized in a ring with a central cavity.</text>
</comment>
<keyword evidence="2 9" id="KW-0963">Cytoplasm</keyword>
<evidence type="ECO:0000256" key="5">
    <source>
        <dbReference type="ARBA" id="ARBA00022801"/>
    </source>
</evidence>
<keyword evidence="6 9" id="KW-0720">Serine protease</keyword>
<dbReference type="Pfam" id="PF00004">
    <property type="entry name" value="AAA"/>
    <property type="match status" value="1"/>
</dbReference>
<evidence type="ECO:0000256" key="12">
    <source>
        <dbReference type="PIRSR" id="PIRSR001174-2"/>
    </source>
</evidence>
<dbReference type="Gene3D" id="3.40.50.300">
    <property type="entry name" value="P-loop containing nucleotide triphosphate hydrolases"/>
    <property type="match status" value="1"/>
</dbReference>
<accession>L0EG62</accession>
<dbReference type="InterPro" id="IPR027065">
    <property type="entry name" value="Lon_Prtase"/>
</dbReference>
<dbReference type="Gene3D" id="1.20.5.5270">
    <property type="match status" value="1"/>
</dbReference>
<reference evidence="19" key="1">
    <citation type="submission" date="2012-01" db="EMBL/GenBank/DDBJ databases">
        <title>Complete sequence of chromosome of Thermobacillus composti KWC4.</title>
        <authorList>
            <person name="Lucas S."/>
            <person name="Han J."/>
            <person name="Lapidus A."/>
            <person name="Cheng J.-F."/>
            <person name="Goodwin L."/>
            <person name="Pitluck S."/>
            <person name="Peters L."/>
            <person name="Ovchinnikova G."/>
            <person name="Teshima H."/>
            <person name="Detter J.C."/>
            <person name="Han C."/>
            <person name="Tapia R."/>
            <person name="Land M."/>
            <person name="Hauser L."/>
            <person name="Kyrpides N."/>
            <person name="Ivanova N."/>
            <person name="Pagani I."/>
            <person name="Anderson I."/>
            <person name="Woyke T."/>
        </authorList>
    </citation>
    <scope>NUCLEOTIDE SEQUENCE [LARGE SCALE GENOMIC DNA]</scope>
    <source>
        <strain evidence="19">DSM 18247 / JCM 13945 / KWC4</strain>
    </source>
</reference>
<dbReference type="Gene3D" id="2.30.130.40">
    <property type="entry name" value="LON domain-like"/>
    <property type="match status" value="1"/>
</dbReference>
<dbReference type="InterPro" id="IPR015947">
    <property type="entry name" value="PUA-like_sf"/>
</dbReference>
<dbReference type="Pfam" id="PF22667">
    <property type="entry name" value="Lon_lid"/>
    <property type="match status" value="1"/>
</dbReference>
<dbReference type="GO" id="GO:0016887">
    <property type="term" value="F:ATP hydrolysis activity"/>
    <property type="evidence" value="ECO:0007669"/>
    <property type="project" value="UniProtKB-UniRule"/>
</dbReference>
<dbReference type="PANTHER" id="PTHR10046">
    <property type="entry name" value="ATP DEPENDENT LON PROTEASE FAMILY MEMBER"/>
    <property type="match status" value="1"/>
</dbReference>
<keyword evidence="15" id="KW-0175">Coiled coil</keyword>
<dbReference type="AlphaFoldDB" id="L0EG62"/>
<keyword evidence="19" id="KW-1185">Reference proteome</keyword>
<dbReference type="STRING" id="717605.Theco_2579"/>
<dbReference type="InterPro" id="IPR003959">
    <property type="entry name" value="ATPase_AAA_core"/>
</dbReference>
<dbReference type="SMART" id="SM00382">
    <property type="entry name" value="AAA"/>
    <property type="match status" value="1"/>
</dbReference>
<evidence type="ECO:0000256" key="4">
    <source>
        <dbReference type="ARBA" id="ARBA00022741"/>
    </source>
</evidence>
<evidence type="ECO:0000256" key="8">
    <source>
        <dbReference type="ARBA" id="ARBA00023016"/>
    </source>
</evidence>
<dbReference type="InterPro" id="IPR003593">
    <property type="entry name" value="AAA+_ATPase"/>
</dbReference>
<evidence type="ECO:0000256" key="11">
    <source>
        <dbReference type="PIRSR" id="PIRSR001174-1"/>
    </source>
</evidence>
<dbReference type="Gene3D" id="3.30.230.10">
    <property type="match status" value="1"/>
</dbReference>
<dbReference type="Gene3D" id="1.20.58.1480">
    <property type="match status" value="1"/>
</dbReference>
<dbReference type="RefSeq" id="WP_015255420.1">
    <property type="nucleotide sequence ID" value="NC_019897.1"/>
</dbReference>
<evidence type="ECO:0000256" key="7">
    <source>
        <dbReference type="ARBA" id="ARBA00022840"/>
    </source>
</evidence>
<proteinExistence type="evidence at transcript level"/>
<evidence type="ECO:0000256" key="6">
    <source>
        <dbReference type="ARBA" id="ARBA00022825"/>
    </source>
</evidence>
<dbReference type="KEGG" id="tco:Theco_2579"/>
<comment type="subcellular location">
    <subcellularLocation>
        <location evidence="1 9 10">Cytoplasm</location>
    </subcellularLocation>
</comment>
<dbReference type="Proteomes" id="UP000010795">
    <property type="component" value="Chromosome"/>
</dbReference>
<dbReference type="eggNOG" id="COG0466">
    <property type="taxonomic scope" value="Bacteria"/>
</dbReference>
<sequence>MVPGKRKGRRLPLLPLRGLLVYPSMVLHLDVGREKSVRALERCMVGDNTILLCSQSESGIEEPTQDDIYRVGTIARVRQMLKLPNGTIRVLVEGLTRAEITEYVPNDEFYEVMVKELPERDAADPEIDALMRTVLGQFEHYINLSKKVTPETMAAVSDIEEPGRLADVIASHLSLKIKDKQDILETIDVRERLEKILDLLNNEREVLELERKISQRVKKQMEKTQKEYYLREQMKAIQKELGDKEGRAGEVEELRAQLEAADVPDNVRERISKEIDRLERMPTSSAEAGVIRNYIDWLLALPWRKRTEDDLDIAKAEAVLNEDHYGLEKPKERVLEYLAVQKLVNRLKGPILCLVGPPGVGKTSIARSIARSLGRQFVRISLGGVRDEAEIRGHRRTYVGAMPGRIIQGMKTAGSANPVFLLDEIDKMAMDFRGDPAAALLEVLDPEQNSTFSDHYIELPFDLSSVMFVTTANAVHNIPRPLLDRMEVLYIPGYTELEKREIAERYLLPKQKRDHGLKEEQLAVEPDALQALIREYTRESGVRGLEQQIAALCRKAAKEIVTEPDRGTIVVDRQRVEEWLGPAKYRYGLAEQEDQVGAATGLAWTEVGGDTLVIEVTVMPGSGKLTLTGKLGDVMKESAQAAFSYTRSKAVEFGIEPDFHEKNDIHIHVPEGAIPKDGPSAGITMATALISALTGRAVSKEVAMTGEITLRGRVLPIGGLKEKSLAAHRAGIRKVLVPKDNARDLQEVPESIREELEFVMVSHMDEVLAHALVGGLPPVHVLESGAGGEEARIDIH</sequence>
<dbReference type="InterPro" id="IPR003111">
    <property type="entry name" value="Lon_prtase_N"/>
</dbReference>
<dbReference type="NCBIfam" id="TIGR00763">
    <property type="entry name" value="lon"/>
    <property type="match status" value="1"/>
</dbReference>
<organism evidence="18 19">
    <name type="scientific">Thermobacillus composti (strain DSM 18247 / JCM 13945 / KWC4)</name>
    <dbReference type="NCBI Taxonomy" id="717605"/>
    <lineage>
        <taxon>Bacteria</taxon>
        <taxon>Bacillati</taxon>
        <taxon>Bacillota</taxon>
        <taxon>Bacilli</taxon>
        <taxon>Bacillales</taxon>
        <taxon>Paenibacillaceae</taxon>
        <taxon>Thermobacillus</taxon>
    </lineage>
</organism>
<feature type="binding site" evidence="9 12">
    <location>
        <begin position="356"/>
        <end position="363"/>
    </location>
    <ligand>
        <name>ATP</name>
        <dbReference type="ChEBI" id="CHEBI:30616"/>
    </ligand>
</feature>
<dbReference type="PROSITE" id="PS01046">
    <property type="entry name" value="LON_SER"/>
    <property type="match status" value="1"/>
</dbReference>
<feature type="coiled-coil region" evidence="15">
    <location>
        <begin position="190"/>
        <end position="227"/>
    </location>
</feature>
<feature type="domain" description="Lon proteolytic" evidence="16">
    <location>
        <begin position="593"/>
        <end position="774"/>
    </location>
</feature>
<comment type="catalytic activity">
    <reaction evidence="9 10 13">
        <text>Hydrolysis of proteins in presence of ATP.</text>
        <dbReference type="EC" id="3.4.21.53"/>
    </reaction>
</comment>
<dbReference type="Pfam" id="PF02190">
    <property type="entry name" value="LON_substr_bdg"/>
    <property type="match status" value="1"/>
</dbReference>
<dbReference type="GO" id="GO:0034605">
    <property type="term" value="P:cellular response to heat"/>
    <property type="evidence" value="ECO:0007669"/>
    <property type="project" value="UniProtKB-UniRule"/>
</dbReference>
<dbReference type="PIRSF" id="PIRSF001174">
    <property type="entry name" value="Lon_proteas"/>
    <property type="match status" value="1"/>
</dbReference>
<dbReference type="PROSITE" id="PS51787">
    <property type="entry name" value="LON_N"/>
    <property type="match status" value="1"/>
</dbReference>
<keyword evidence="5 9" id="KW-0378">Hydrolase</keyword>
<keyword evidence="7 9" id="KW-0067">ATP-binding</keyword>
<dbReference type="HAMAP" id="MF_01973">
    <property type="entry name" value="lon_bact"/>
    <property type="match status" value="1"/>
</dbReference>
<evidence type="ECO:0000256" key="14">
    <source>
        <dbReference type="RuleBase" id="RU000591"/>
    </source>
</evidence>
<feature type="domain" description="Lon N-terminal" evidence="17">
    <location>
        <begin position="11"/>
        <end position="204"/>
    </location>
</feature>
<evidence type="ECO:0000259" key="16">
    <source>
        <dbReference type="PROSITE" id="PS51786"/>
    </source>
</evidence>
<dbReference type="EC" id="3.4.21.53" evidence="9 10"/>
<dbReference type="EMBL" id="CP003255">
    <property type="protein sequence ID" value="AGA58676.1"/>
    <property type="molecule type" value="Genomic_DNA"/>
</dbReference>
<dbReference type="HOGENOM" id="CLU_004109_4_3_9"/>
<dbReference type="NCBIfam" id="NF008053">
    <property type="entry name" value="PRK10787.1"/>
    <property type="match status" value="1"/>
</dbReference>
<dbReference type="InterPro" id="IPR008269">
    <property type="entry name" value="Lon_proteolytic"/>
</dbReference>
<dbReference type="GO" id="GO:0006515">
    <property type="term" value="P:protein quality control for misfolded or incompletely synthesized proteins"/>
    <property type="evidence" value="ECO:0007669"/>
    <property type="project" value="UniProtKB-UniRule"/>
</dbReference>
<name>L0EG62_THECK</name>
<dbReference type="SMART" id="SM00464">
    <property type="entry name" value="LON"/>
    <property type="match status" value="1"/>
</dbReference>
<dbReference type="Gene3D" id="1.10.8.60">
    <property type="match status" value="1"/>
</dbReference>
<dbReference type="GO" id="GO:0005737">
    <property type="term" value="C:cytoplasm"/>
    <property type="evidence" value="ECO:0007669"/>
    <property type="project" value="UniProtKB-SubCell"/>
</dbReference>
<dbReference type="PRINTS" id="PR00830">
    <property type="entry name" value="ENDOLAPTASE"/>
</dbReference>
<dbReference type="GO" id="GO:0004176">
    <property type="term" value="F:ATP-dependent peptidase activity"/>
    <property type="evidence" value="ECO:0007669"/>
    <property type="project" value="UniProtKB-UniRule"/>
</dbReference>
<dbReference type="InterPro" id="IPR020568">
    <property type="entry name" value="Ribosomal_Su5_D2-typ_SF"/>
</dbReference>
<dbReference type="InterPro" id="IPR014721">
    <property type="entry name" value="Ribsml_uS5_D2-typ_fold_subgr"/>
</dbReference>
<evidence type="ECO:0000256" key="9">
    <source>
        <dbReference type="HAMAP-Rule" id="MF_01973"/>
    </source>
</evidence>
<dbReference type="GO" id="GO:0005524">
    <property type="term" value="F:ATP binding"/>
    <property type="evidence" value="ECO:0007669"/>
    <property type="project" value="UniProtKB-UniRule"/>
</dbReference>
<dbReference type="Pfam" id="PF05362">
    <property type="entry name" value="Lon_C"/>
    <property type="match status" value="1"/>
</dbReference>
<dbReference type="SUPFAM" id="SSF88697">
    <property type="entry name" value="PUA domain-like"/>
    <property type="match status" value="1"/>
</dbReference>
<dbReference type="FunFam" id="3.30.230.10:FF:000010">
    <property type="entry name" value="Lon protease"/>
    <property type="match status" value="1"/>
</dbReference>
<dbReference type="GO" id="GO:0004252">
    <property type="term" value="F:serine-type endopeptidase activity"/>
    <property type="evidence" value="ECO:0007669"/>
    <property type="project" value="UniProtKB-UniRule"/>
</dbReference>
<dbReference type="CDD" id="cd19500">
    <property type="entry name" value="RecA-like_Lon"/>
    <property type="match status" value="1"/>
</dbReference>